<feature type="region of interest" description="Disordered" evidence="1">
    <location>
        <begin position="126"/>
        <end position="293"/>
    </location>
</feature>
<evidence type="ECO:0000256" key="1">
    <source>
        <dbReference type="SAM" id="MobiDB-lite"/>
    </source>
</evidence>
<organism evidence="2 3">
    <name type="scientific">Hyaloscypha bicolor E</name>
    <dbReference type="NCBI Taxonomy" id="1095630"/>
    <lineage>
        <taxon>Eukaryota</taxon>
        <taxon>Fungi</taxon>
        <taxon>Dikarya</taxon>
        <taxon>Ascomycota</taxon>
        <taxon>Pezizomycotina</taxon>
        <taxon>Leotiomycetes</taxon>
        <taxon>Helotiales</taxon>
        <taxon>Hyaloscyphaceae</taxon>
        <taxon>Hyaloscypha</taxon>
        <taxon>Hyaloscypha bicolor</taxon>
    </lineage>
</organism>
<dbReference type="AlphaFoldDB" id="A0A2J6SWQ8"/>
<dbReference type="InParanoid" id="A0A2J6SWQ8"/>
<name>A0A2J6SWQ8_9HELO</name>
<dbReference type="Proteomes" id="UP000235371">
    <property type="component" value="Unassembled WGS sequence"/>
</dbReference>
<feature type="compositionally biased region" description="Acidic residues" evidence="1">
    <location>
        <begin position="171"/>
        <end position="184"/>
    </location>
</feature>
<evidence type="ECO:0000313" key="2">
    <source>
        <dbReference type="EMBL" id="PMD55214.1"/>
    </source>
</evidence>
<sequence length="293" mass="32259">MSATSGHVPTPPKSMSSRLLTMKFMQRAAASSSPSAPTTTDEPSPKRRRTDSNSSTPSRINIDSLADRTAVQVALASEESKRQAALEKQAAEAGDTRWVLSFEDQKIIAASSPLALRIVQAGFANIDSSPSEIRIAEDDLEDRPVMVGRRSFGRFNKALEKQQDPSHEESSESESEGDDEDNDSSESSSSDSDDPTSNPIKASRREAAERAREERKFKKRAEKAEAEDIARKRRKNDINLNGLTSLSGRQERPIPPDVKCFNCGGNHFKKDCKEKKRSYHGGDDGPPRKARKA</sequence>
<evidence type="ECO:0008006" key="4">
    <source>
        <dbReference type="Google" id="ProtNLM"/>
    </source>
</evidence>
<dbReference type="GeneID" id="36591775"/>
<feature type="region of interest" description="Disordered" evidence="1">
    <location>
        <begin position="1"/>
        <end position="64"/>
    </location>
</feature>
<reference evidence="2 3" key="1">
    <citation type="submission" date="2016-04" db="EMBL/GenBank/DDBJ databases">
        <title>A degradative enzymes factory behind the ericoid mycorrhizal symbiosis.</title>
        <authorList>
            <consortium name="DOE Joint Genome Institute"/>
            <person name="Martino E."/>
            <person name="Morin E."/>
            <person name="Grelet G."/>
            <person name="Kuo A."/>
            <person name="Kohler A."/>
            <person name="Daghino S."/>
            <person name="Barry K."/>
            <person name="Choi C."/>
            <person name="Cichocki N."/>
            <person name="Clum A."/>
            <person name="Copeland A."/>
            <person name="Hainaut M."/>
            <person name="Haridas S."/>
            <person name="Labutti K."/>
            <person name="Lindquist E."/>
            <person name="Lipzen A."/>
            <person name="Khouja H.-R."/>
            <person name="Murat C."/>
            <person name="Ohm R."/>
            <person name="Olson A."/>
            <person name="Spatafora J."/>
            <person name="Veneault-Fourrey C."/>
            <person name="Henrissat B."/>
            <person name="Grigoriev I."/>
            <person name="Martin F."/>
            <person name="Perotto S."/>
        </authorList>
    </citation>
    <scope>NUCLEOTIDE SEQUENCE [LARGE SCALE GENOMIC DNA]</scope>
    <source>
        <strain evidence="2 3">E</strain>
    </source>
</reference>
<dbReference type="Pfam" id="PF10175">
    <property type="entry name" value="MPP6"/>
    <property type="match status" value="1"/>
</dbReference>
<gene>
    <name evidence="2" type="ORF">K444DRAFT_634059</name>
</gene>
<feature type="compositionally biased region" description="Basic and acidic residues" evidence="1">
    <location>
        <begin position="203"/>
        <end position="230"/>
    </location>
</feature>
<feature type="compositionally biased region" description="Basic and acidic residues" evidence="1">
    <location>
        <begin position="268"/>
        <end position="287"/>
    </location>
</feature>
<feature type="compositionally biased region" description="Low complexity" evidence="1">
    <location>
        <begin position="28"/>
        <end position="42"/>
    </location>
</feature>
<keyword evidence="3" id="KW-1185">Reference proteome</keyword>
<proteinExistence type="predicted"/>
<feature type="compositionally biased region" description="Polar residues" evidence="1">
    <location>
        <begin position="1"/>
        <end position="19"/>
    </location>
</feature>
<accession>A0A2J6SWQ8</accession>
<dbReference type="EMBL" id="KZ613856">
    <property type="protein sequence ID" value="PMD55214.1"/>
    <property type="molecule type" value="Genomic_DNA"/>
</dbReference>
<dbReference type="STRING" id="1095630.A0A2J6SWQ8"/>
<dbReference type="OrthoDB" id="427960at2759"/>
<feature type="compositionally biased region" description="Basic and acidic residues" evidence="1">
    <location>
        <begin position="157"/>
        <end position="170"/>
    </location>
</feature>
<feature type="compositionally biased region" description="Polar residues" evidence="1">
    <location>
        <begin position="238"/>
        <end position="248"/>
    </location>
</feature>
<protein>
    <recommendedName>
        <fullName evidence="4">CCHC-type domain-containing protein</fullName>
    </recommendedName>
</protein>
<dbReference type="RefSeq" id="XP_024732118.1">
    <property type="nucleotide sequence ID" value="XM_024883698.1"/>
</dbReference>
<evidence type="ECO:0000313" key="3">
    <source>
        <dbReference type="Proteomes" id="UP000235371"/>
    </source>
</evidence>
<feature type="compositionally biased region" description="Polar residues" evidence="1">
    <location>
        <begin position="52"/>
        <end position="61"/>
    </location>
</feature>